<dbReference type="RefSeq" id="WP_017710939.1">
    <property type="nucleotide sequence ID" value="NZ_KB235933.1"/>
</dbReference>
<dbReference type="InterPro" id="IPR045621">
    <property type="entry name" value="BPD_transp_1_N"/>
</dbReference>
<dbReference type="Pfam" id="PF19300">
    <property type="entry name" value="BPD_transp_1_N"/>
    <property type="match status" value="1"/>
</dbReference>
<dbReference type="CDD" id="cd06261">
    <property type="entry name" value="TM_PBP2"/>
    <property type="match status" value="1"/>
</dbReference>
<keyword evidence="6 7" id="KW-0472">Membrane</keyword>
<evidence type="ECO:0000256" key="5">
    <source>
        <dbReference type="ARBA" id="ARBA00022989"/>
    </source>
</evidence>
<evidence type="ECO:0000256" key="1">
    <source>
        <dbReference type="ARBA" id="ARBA00004651"/>
    </source>
</evidence>
<keyword evidence="5 7" id="KW-1133">Transmembrane helix</keyword>
<dbReference type="InterPro" id="IPR035906">
    <property type="entry name" value="MetI-like_sf"/>
</dbReference>
<name>A0A0M2PZY6_PROHO</name>
<feature type="domain" description="ABC transmembrane type-1" evidence="8">
    <location>
        <begin position="102"/>
        <end position="332"/>
    </location>
</feature>
<proteinExistence type="inferred from homology"/>
<dbReference type="AlphaFoldDB" id="A0A0M2PZY6"/>
<evidence type="ECO:0000259" key="8">
    <source>
        <dbReference type="PROSITE" id="PS50928"/>
    </source>
</evidence>
<feature type="transmembrane region" description="Helical" evidence="7">
    <location>
        <begin position="263"/>
        <end position="284"/>
    </location>
</feature>
<reference evidence="9" key="1">
    <citation type="submission" date="2012-04" db="EMBL/GenBank/DDBJ databases">
        <authorList>
            <person name="Borisov I.G."/>
            <person name="Ivanikova N.V."/>
            <person name="Pinevich A.V."/>
        </authorList>
    </citation>
    <scope>NUCLEOTIDE SEQUENCE [LARGE SCALE GENOMIC DNA]</scope>
    <source>
        <strain evidence="9">CALU 1027</strain>
    </source>
</reference>
<dbReference type="STRING" id="317619.GCA_000332315_00252"/>
<evidence type="ECO:0000256" key="4">
    <source>
        <dbReference type="ARBA" id="ARBA00022692"/>
    </source>
</evidence>
<evidence type="ECO:0000256" key="3">
    <source>
        <dbReference type="ARBA" id="ARBA00022475"/>
    </source>
</evidence>
<evidence type="ECO:0000256" key="2">
    <source>
        <dbReference type="ARBA" id="ARBA00022448"/>
    </source>
</evidence>
<dbReference type="GO" id="GO:0005886">
    <property type="term" value="C:plasma membrane"/>
    <property type="evidence" value="ECO:0007669"/>
    <property type="project" value="UniProtKB-SubCell"/>
</dbReference>
<keyword evidence="2 7" id="KW-0813">Transport</keyword>
<keyword evidence="3" id="KW-1003">Cell membrane</keyword>
<evidence type="ECO:0000256" key="6">
    <source>
        <dbReference type="ARBA" id="ARBA00023136"/>
    </source>
</evidence>
<feature type="transmembrane region" description="Helical" evidence="7">
    <location>
        <begin position="205"/>
        <end position="224"/>
    </location>
</feature>
<dbReference type="PROSITE" id="PS50928">
    <property type="entry name" value="ABC_TM1"/>
    <property type="match status" value="1"/>
</dbReference>
<dbReference type="InterPro" id="IPR000515">
    <property type="entry name" value="MetI-like"/>
</dbReference>
<keyword evidence="10" id="KW-1185">Reference proteome</keyword>
<dbReference type="EMBL" id="AJTX02000004">
    <property type="protein sequence ID" value="KKI99946.1"/>
    <property type="molecule type" value="Genomic_DNA"/>
</dbReference>
<evidence type="ECO:0000313" key="10">
    <source>
        <dbReference type="Proteomes" id="UP000034681"/>
    </source>
</evidence>
<sequence>MSRAKSLQTYILTRLLLAPLMLWTITSVVFLLLRATPGDPVDAILGTKAPAAAKAALREQLGLSGSLWRQYLDYMGHLLGGDLGTSLTSRGQSVAMIIHDFFPATAELALYSLAIAFGLGLLVGSLSASRPNTVWDLGGRLFGIITYALPAFWAGMVLQLIFAVQLRWLPLGTRFPTTATPPDAITGLYTVDSLLLGQWGNFATALYYLILPCCTLGLLLSGIFERIIRVNLRQTLQADYVEAARARGIPEQQILWNHALKNAMIPVITILGLTLAALLGGALLTEVTFSWPGLANRLYEAIAFRDYPTVQGIVVFFAAIVVLASIFIDILSAYIDPRIRY</sequence>
<organism evidence="9 10">
    <name type="scientific">Prochlorothrix hollandica PCC 9006 = CALU 1027</name>
    <dbReference type="NCBI Taxonomy" id="317619"/>
    <lineage>
        <taxon>Bacteria</taxon>
        <taxon>Bacillati</taxon>
        <taxon>Cyanobacteriota</taxon>
        <taxon>Cyanophyceae</taxon>
        <taxon>Prochlorotrichales</taxon>
        <taxon>Prochlorotrichaceae</taxon>
        <taxon>Prochlorothrix</taxon>
    </lineage>
</organism>
<dbReference type="Gene3D" id="1.10.3720.10">
    <property type="entry name" value="MetI-like"/>
    <property type="match status" value="1"/>
</dbReference>
<protein>
    <submittedName>
        <fullName evidence="9">ABC transporter permease</fullName>
    </submittedName>
</protein>
<dbReference type="eggNOG" id="COG0601">
    <property type="taxonomic scope" value="Bacteria"/>
</dbReference>
<dbReference type="PANTHER" id="PTHR43163:SF6">
    <property type="entry name" value="DIPEPTIDE TRANSPORT SYSTEM PERMEASE PROTEIN DPPB-RELATED"/>
    <property type="match status" value="1"/>
</dbReference>
<dbReference type="Pfam" id="PF00528">
    <property type="entry name" value="BPD_transp_1"/>
    <property type="match status" value="1"/>
</dbReference>
<gene>
    <name evidence="9" type="ORF">PROH_09130</name>
</gene>
<comment type="caution">
    <text evidence="9">The sequence shown here is derived from an EMBL/GenBank/DDBJ whole genome shotgun (WGS) entry which is preliminary data.</text>
</comment>
<dbReference type="Proteomes" id="UP000034681">
    <property type="component" value="Unassembled WGS sequence"/>
</dbReference>
<dbReference type="OrthoDB" id="9773683at2"/>
<feature type="transmembrane region" description="Helical" evidence="7">
    <location>
        <begin position="313"/>
        <end position="335"/>
    </location>
</feature>
<dbReference type="PANTHER" id="PTHR43163">
    <property type="entry name" value="DIPEPTIDE TRANSPORT SYSTEM PERMEASE PROTEIN DPPB-RELATED"/>
    <property type="match status" value="1"/>
</dbReference>
<evidence type="ECO:0000256" key="7">
    <source>
        <dbReference type="RuleBase" id="RU363032"/>
    </source>
</evidence>
<keyword evidence="4 7" id="KW-0812">Transmembrane</keyword>
<evidence type="ECO:0000313" key="9">
    <source>
        <dbReference type="EMBL" id="KKI99946.1"/>
    </source>
</evidence>
<feature type="transmembrane region" description="Helical" evidence="7">
    <location>
        <begin position="108"/>
        <end position="129"/>
    </location>
</feature>
<comment type="subcellular location">
    <subcellularLocation>
        <location evidence="1 7">Cell membrane</location>
        <topology evidence="1 7">Multi-pass membrane protein</topology>
    </subcellularLocation>
</comment>
<comment type="similarity">
    <text evidence="7">Belongs to the binding-protein-dependent transport system permease family.</text>
</comment>
<dbReference type="SUPFAM" id="SSF161098">
    <property type="entry name" value="MetI-like"/>
    <property type="match status" value="1"/>
</dbReference>
<dbReference type="GO" id="GO:0055085">
    <property type="term" value="P:transmembrane transport"/>
    <property type="evidence" value="ECO:0007669"/>
    <property type="project" value="InterPro"/>
</dbReference>
<feature type="transmembrane region" description="Helical" evidence="7">
    <location>
        <begin position="141"/>
        <end position="164"/>
    </location>
</feature>
<accession>A0A0M2PZY6</accession>
<feature type="transmembrane region" description="Helical" evidence="7">
    <location>
        <begin position="12"/>
        <end position="33"/>
    </location>
</feature>